<feature type="transmembrane region" description="Helical" evidence="1">
    <location>
        <begin position="7"/>
        <end position="24"/>
    </location>
</feature>
<keyword evidence="1" id="KW-0812">Transmembrane</keyword>
<evidence type="ECO:0000313" key="4">
    <source>
        <dbReference type="Proteomes" id="UP001597506"/>
    </source>
</evidence>
<evidence type="ECO:0000256" key="1">
    <source>
        <dbReference type="SAM" id="Phobius"/>
    </source>
</evidence>
<feature type="domain" description="PepSY" evidence="2">
    <location>
        <begin position="33"/>
        <end position="83"/>
    </location>
</feature>
<feature type="domain" description="PepSY" evidence="2">
    <location>
        <begin position="99"/>
        <end position="156"/>
    </location>
</feature>
<dbReference type="InterPro" id="IPR025711">
    <property type="entry name" value="PepSY"/>
</dbReference>
<dbReference type="Pfam" id="PF03413">
    <property type="entry name" value="PepSY"/>
    <property type="match status" value="3"/>
</dbReference>
<sequence>MNRSIKVIGAVLGIILLILVGWQLRGIFFGTDPITKAEASEMVKAQYKGEVLTVSEDKDMFVMTMELDDNQYEVKVNQETGEIANLVRISKGKDKTEQKLSEKEIREIVRENQQGDIKSVEEKQEKGQSFYYAVVQSETEKTIVKLESATGKVIDKVTEKIPDKETMPTPQEQAKKLTEKEATKIALQKVQGKLDDVELEELNGVSYYLVEIEREDEQEATVQINSISGEVISIVWDE</sequence>
<accession>A0ABW5RNV2</accession>
<dbReference type="EMBL" id="JBHUMF010000015">
    <property type="protein sequence ID" value="MFD2680382.1"/>
    <property type="molecule type" value="Genomic_DNA"/>
</dbReference>
<feature type="domain" description="PepSY" evidence="2">
    <location>
        <begin position="176"/>
        <end position="234"/>
    </location>
</feature>
<protein>
    <submittedName>
        <fullName evidence="3">PepSY domain-containing protein</fullName>
    </submittedName>
</protein>
<dbReference type="Gene3D" id="3.10.450.40">
    <property type="match status" value="1"/>
</dbReference>
<proteinExistence type="predicted"/>
<keyword evidence="1" id="KW-1133">Transmembrane helix</keyword>
<name>A0ABW5RNV2_9BACI</name>
<evidence type="ECO:0000259" key="2">
    <source>
        <dbReference type="Pfam" id="PF03413"/>
    </source>
</evidence>
<dbReference type="RefSeq" id="WP_377933741.1">
    <property type="nucleotide sequence ID" value="NZ_JBHUMF010000015.1"/>
</dbReference>
<organism evidence="3 4">
    <name type="scientific">Bacillus seohaeanensis</name>
    <dbReference type="NCBI Taxonomy" id="284580"/>
    <lineage>
        <taxon>Bacteria</taxon>
        <taxon>Bacillati</taxon>
        <taxon>Bacillota</taxon>
        <taxon>Bacilli</taxon>
        <taxon>Bacillales</taxon>
        <taxon>Bacillaceae</taxon>
        <taxon>Bacillus</taxon>
    </lineage>
</organism>
<keyword evidence="4" id="KW-1185">Reference proteome</keyword>
<gene>
    <name evidence="3" type="ORF">ACFSUL_06405</name>
</gene>
<keyword evidence="1" id="KW-0472">Membrane</keyword>
<comment type="caution">
    <text evidence="3">The sequence shown here is derived from an EMBL/GenBank/DDBJ whole genome shotgun (WGS) entry which is preliminary data.</text>
</comment>
<dbReference type="Proteomes" id="UP001597506">
    <property type="component" value="Unassembled WGS sequence"/>
</dbReference>
<reference evidence="4" key="1">
    <citation type="journal article" date="2019" name="Int. J. Syst. Evol. Microbiol.">
        <title>The Global Catalogue of Microorganisms (GCM) 10K type strain sequencing project: providing services to taxonomists for standard genome sequencing and annotation.</title>
        <authorList>
            <consortium name="The Broad Institute Genomics Platform"/>
            <consortium name="The Broad Institute Genome Sequencing Center for Infectious Disease"/>
            <person name="Wu L."/>
            <person name="Ma J."/>
        </authorList>
    </citation>
    <scope>NUCLEOTIDE SEQUENCE [LARGE SCALE GENOMIC DNA]</scope>
    <source>
        <strain evidence="4">KCTC 3913</strain>
    </source>
</reference>
<evidence type="ECO:0000313" key="3">
    <source>
        <dbReference type="EMBL" id="MFD2680382.1"/>
    </source>
</evidence>